<comment type="caution">
    <text evidence="1">The sequence shown here is derived from an EMBL/GenBank/DDBJ whole genome shotgun (WGS) entry which is preliminary data.</text>
</comment>
<gene>
    <name evidence="1" type="ORF">BST46_01740</name>
</gene>
<sequence length="96" mass="10915">MTSDEPVVYVYLYQREAPAKTLAHSLFGARRHQVWRWRAINAGNGRILAQSSEAYTNEGDAIDAIDELFGSRSDVWLRQQGEPDLLLRVPINRGDD</sequence>
<dbReference type="EMBL" id="MVIL01000003">
    <property type="protein sequence ID" value="ORB81747.1"/>
    <property type="molecule type" value="Genomic_DNA"/>
</dbReference>
<name>A0ABX3TSE1_9MYCO</name>
<proteinExistence type="predicted"/>
<dbReference type="Proteomes" id="UP000192847">
    <property type="component" value="Unassembled WGS sequence"/>
</dbReference>
<reference evidence="1 2" key="1">
    <citation type="submission" date="2017-02" db="EMBL/GenBank/DDBJ databases">
        <title>The new phylogeny of genus Mycobacterium.</title>
        <authorList>
            <person name="Tortoli E."/>
            <person name="Trovato A."/>
            <person name="Cirillo D.M."/>
        </authorList>
    </citation>
    <scope>NUCLEOTIDE SEQUENCE [LARGE SCALE GENOMIC DNA]</scope>
    <source>
        <strain evidence="1 2">CCUG 56329</strain>
    </source>
</reference>
<evidence type="ECO:0000313" key="1">
    <source>
        <dbReference type="EMBL" id="ORB81747.1"/>
    </source>
</evidence>
<accession>A0ABX3TSE1</accession>
<keyword evidence="2" id="KW-1185">Reference proteome</keyword>
<evidence type="ECO:0000313" key="2">
    <source>
        <dbReference type="Proteomes" id="UP000192847"/>
    </source>
</evidence>
<dbReference type="Gene3D" id="3.30.160.160">
    <property type="entry name" value="YegP-like"/>
    <property type="match status" value="1"/>
</dbReference>
<evidence type="ECO:0008006" key="3">
    <source>
        <dbReference type="Google" id="ProtNLM"/>
    </source>
</evidence>
<organism evidence="1 2">
    <name type="scientific">Mycobacterium timonense</name>
    <dbReference type="NCBI Taxonomy" id="701043"/>
    <lineage>
        <taxon>Bacteria</taxon>
        <taxon>Bacillati</taxon>
        <taxon>Actinomycetota</taxon>
        <taxon>Actinomycetes</taxon>
        <taxon>Mycobacteriales</taxon>
        <taxon>Mycobacteriaceae</taxon>
        <taxon>Mycobacterium</taxon>
        <taxon>Mycobacterium avium complex (MAC)</taxon>
    </lineage>
</organism>
<dbReference type="RefSeq" id="WP_023870745.1">
    <property type="nucleotide sequence ID" value="NZ_MVIL01000003.1"/>
</dbReference>
<protein>
    <recommendedName>
        <fullName evidence="3">DUF1508 domain-containing protein</fullName>
    </recommendedName>
</protein>